<evidence type="ECO:0000256" key="4">
    <source>
        <dbReference type="PROSITE-ProRule" id="PRU00169"/>
    </source>
</evidence>
<dbReference type="EMBL" id="FOJM01000015">
    <property type="protein sequence ID" value="SFA55711.1"/>
    <property type="molecule type" value="Genomic_DNA"/>
</dbReference>
<dbReference type="SMART" id="SM00448">
    <property type="entry name" value="REC"/>
    <property type="match status" value="1"/>
</dbReference>
<evidence type="ECO:0000259" key="5">
    <source>
        <dbReference type="PROSITE" id="PS50042"/>
    </source>
</evidence>
<comment type="caution">
    <text evidence="4">Lacks conserved residue(s) required for the propagation of feature annotation.</text>
</comment>
<evidence type="ECO:0000259" key="6">
    <source>
        <dbReference type="PROSITE" id="PS50110"/>
    </source>
</evidence>
<dbReference type="PROSITE" id="PS50110">
    <property type="entry name" value="RESPONSE_REGULATORY"/>
    <property type="match status" value="1"/>
</dbReference>
<dbReference type="CDD" id="cd00156">
    <property type="entry name" value="REC"/>
    <property type="match status" value="1"/>
</dbReference>
<evidence type="ECO:0000313" key="8">
    <source>
        <dbReference type="EMBL" id="SFA55711.1"/>
    </source>
</evidence>
<name>A0A1I0TVB5_9SPHI</name>
<dbReference type="SMART" id="SM00100">
    <property type="entry name" value="cNMP"/>
    <property type="match status" value="1"/>
</dbReference>
<dbReference type="SUPFAM" id="SSF52172">
    <property type="entry name" value="CheY-like"/>
    <property type="match status" value="1"/>
</dbReference>
<evidence type="ECO:0000259" key="7">
    <source>
        <dbReference type="PROSITE" id="PS51063"/>
    </source>
</evidence>
<dbReference type="GO" id="GO:0016301">
    <property type="term" value="F:kinase activity"/>
    <property type="evidence" value="ECO:0007669"/>
    <property type="project" value="UniProtKB-KW"/>
</dbReference>
<feature type="domain" description="Response regulatory" evidence="6">
    <location>
        <begin position="15"/>
        <end position="131"/>
    </location>
</feature>
<dbReference type="InterPro" id="IPR036390">
    <property type="entry name" value="WH_DNA-bd_sf"/>
</dbReference>
<dbReference type="PANTHER" id="PTHR24567">
    <property type="entry name" value="CRP FAMILY TRANSCRIPTIONAL REGULATORY PROTEIN"/>
    <property type="match status" value="1"/>
</dbReference>
<dbReference type="CDD" id="cd00038">
    <property type="entry name" value="CAP_ED"/>
    <property type="match status" value="1"/>
</dbReference>
<dbReference type="SUPFAM" id="SSF51206">
    <property type="entry name" value="cAMP-binding domain-like"/>
    <property type="match status" value="1"/>
</dbReference>
<dbReference type="InterPro" id="IPR012318">
    <property type="entry name" value="HTH_CRP"/>
</dbReference>
<dbReference type="InterPro" id="IPR014710">
    <property type="entry name" value="RmlC-like_jellyroll"/>
</dbReference>
<evidence type="ECO:0000313" key="9">
    <source>
        <dbReference type="Proteomes" id="UP000198836"/>
    </source>
</evidence>
<keyword evidence="9" id="KW-1185">Reference proteome</keyword>
<dbReference type="PROSITE" id="PS50042">
    <property type="entry name" value="CNMP_BINDING_3"/>
    <property type="match status" value="1"/>
</dbReference>
<proteinExistence type="predicted"/>
<dbReference type="SMART" id="SM00419">
    <property type="entry name" value="HTH_CRP"/>
    <property type="match status" value="1"/>
</dbReference>
<evidence type="ECO:0000256" key="2">
    <source>
        <dbReference type="ARBA" id="ARBA00023125"/>
    </source>
</evidence>
<dbReference type="GO" id="GO:0003677">
    <property type="term" value="F:DNA binding"/>
    <property type="evidence" value="ECO:0007669"/>
    <property type="project" value="UniProtKB-KW"/>
</dbReference>
<accession>A0A1I0TVB5</accession>
<dbReference type="AlphaFoldDB" id="A0A1I0TVB5"/>
<feature type="domain" description="Cyclic nucleotide-binding" evidence="5">
    <location>
        <begin position="168"/>
        <end position="272"/>
    </location>
</feature>
<keyword evidence="2" id="KW-0238">DNA-binding</keyword>
<dbReference type="InterPro" id="IPR001789">
    <property type="entry name" value="Sig_transdc_resp-reg_receiver"/>
</dbReference>
<dbReference type="PANTHER" id="PTHR24567:SF26">
    <property type="entry name" value="REGULATORY PROTEIN YEIL"/>
    <property type="match status" value="1"/>
</dbReference>
<dbReference type="PRINTS" id="PR00034">
    <property type="entry name" value="HTHCRP"/>
</dbReference>
<dbReference type="Pfam" id="PF00027">
    <property type="entry name" value="cNMP_binding"/>
    <property type="match status" value="1"/>
</dbReference>
<evidence type="ECO:0000256" key="1">
    <source>
        <dbReference type="ARBA" id="ARBA00023015"/>
    </source>
</evidence>
<gene>
    <name evidence="8" type="ORF">SAMN04488511_11526</name>
</gene>
<evidence type="ECO:0000256" key="3">
    <source>
        <dbReference type="ARBA" id="ARBA00023163"/>
    </source>
</evidence>
<dbReference type="SUPFAM" id="SSF46785">
    <property type="entry name" value="Winged helix' DNA-binding domain"/>
    <property type="match status" value="1"/>
</dbReference>
<dbReference type="GO" id="GO:0000160">
    <property type="term" value="P:phosphorelay signal transduction system"/>
    <property type="evidence" value="ECO:0007669"/>
    <property type="project" value="InterPro"/>
</dbReference>
<sequence>MVFCWKNYKQMEGSKILIILKDAKLRAKISDILVTGKYLVEFTDNGKKAMELIRNLPIDLIICGMELNGIDGFGVLRMVNKFIDTVSISVVMIVKGDDQYAIRRLMEIGADGFLIGDFDDAELLNQVEARLRKRRLQYEFFLQQQFQQKSPTGMDNGLFWLNAKRQTLVPRIFKKKQIIFYKGEPCTGIYYVLSGKIKTFIADSSGRVLITALYYAGDYFGFQDFTAGSRMSNTAMVVDDAQVVVIPLGIINELIQEHPEVTNFLAKKLARMVHERDEQTLELAHATVRERVSRSIVKLAKKESNVSDNIRLTLPRTDLANVIGIASETLSRILGDFTKEGLIEKDGNDIILKKVERLKNVYS</sequence>
<dbReference type="Pfam" id="PF00072">
    <property type="entry name" value="Response_reg"/>
    <property type="match status" value="1"/>
</dbReference>
<dbReference type="GO" id="GO:0003700">
    <property type="term" value="F:DNA-binding transcription factor activity"/>
    <property type="evidence" value="ECO:0007669"/>
    <property type="project" value="TreeGrafter"/>
</dbReference>
<feature type="domain" description="HTH crp-type" evidence="7">
    <location>
        <begin position="286"/>
        <end position="356"/>
    </location>
</feature>
<keyword evidence="1" id="KW-0805">Transcription regulation</keyword>
<dbReference type="InterPro" id="IPR000595">
    <property type="entry name" value="cNMP-bd_dom"/>
</dbReference>
<reference evidence="9" key="1">
    <citation type="submission" date="2016-10" db="EMBL/GenBank/DDBJ databases">
        <authorList>
            <person name="Varghese N."/>
            <person name="Submissions S."/>
        </authorList>
    </citation>
    <scope>NUCLEOTIDE SEQUENCE [LARGE SCALE GENOMIC DNA]</scope>
    <source>
        <strain evidence="9">DSM 18130</strain>
    </source>
</reference>
<dbReference type="Pfam" id="PF13545">
    <property type="entry name" value="HTH_Crp_2"/>
    <property type="match status" value="1"/>
</dbReference>
<dbReference type="InterPro" id="IPR050397">
    <property type="entry name" value="Env_Response_Regulators"/>
</dbReference>
<dbReference type="Gene3D" id="2.60.120.10">
    <property type="entry name" value="Jelly Rolls"/>
    <property type="match status" value="1"/>
</dbReference>
<organism evidence="8 9">
    <name type="scientific">Pedobacter suwonensis</name>
    <dbReference type="NCBI Taxonomy" id="332999"/>
    <lineage>
        <taxon>Bacteria</taxon>
        <taxon>Pseudomonadati</taxon>
        <taxon>Bacteroidota</taxon>
        <taxon>Sphingobacteriia</taxon>
        <taxon>Sphingobacteriales</taxon>
        <taxon>Sphingobacteriaceae</taxon>
        <taxon>Pedobacter</taxon>
    </lineage>
</organism>
<keyword evidence="8" id="KW-0808">Transferase</keyword>
<dbReference type="PROSITE" id="PS51063">
    <property type="entry name" value="HTH_CRP_2"/>
    <property type="match status" value="1"/>
</dbReference>
<keyword evidence="8" id="KW-0418">Kinase</keyword>
<dbReference type="InterPro" id="IPR018490">
    <property type="entry name" value="cNMP-bd_dom_sf"/>
</dbReference>
<keyword evidence="3" id="KW-0804">Transcription</keyword>
<protein>
    <submittedName>
        <fullName evidence="8">cAMP-binding domain of CRP or a regulatory subunit of cAMP-dependent protein kinases</fullName>
    </submittedName>
</protein>
<dbReference type="Proteomes" id="UP000198836">
    <property type="component" value="Unassembled WGS sequence"/>
</dbReference>
<dbReference type="GO" id="GO:0005829">
    <property type="term" value="C:cytosol"/>
    <property type="evidence" value="ECO:0007669"/>
    <property type="project" value="TreeGrafter"/>
</dbReference>
<dbReference type="InterPro" id="IPR011006">
    <property type="entry name" value="CheY-like_superfamily"/>
</dbReference>
<dbReference type="STRING" id="332999.SAMN04488511_11526"/>
<dbReference type="Gene3D" id="3.40.50.2300">
    <property type="match status" value="1"/>
</dbReference>